<name>A0A6J6HZ32_9ZZZZ</name>
<protein>
    <submittedName>
        <fullName evidence="1">Unannotated protein</fullName>
    </submittedName>
</protein>
<reference evidence="1" key="1">
    <citation type="submission" date="2020-05" db="EMBL/GenBank/DDBJ databases">
        <authorList>
            <person name="Chiriac C."/>
            <person name="Salcher M."/>
            <person name="Ghai R."/>
            <person name="Kavagutti S V."/>
        </authorList>
    </citation>
    <scope>NUCLEOTIDE SEQUENCE</scope>
</reference>
<gene>
    <name evidence="1" type="ORF">UFOPK1908_00634</name>
</gene>
<sequence length="321" mass="34903">MSNLQRVIVVPRNGYINRIQAWASSATLATELGASCSVMWEPETVAAAAASDLFRDDAIASTFITAHELTTLLGQPHDSLPRYLTVMRPKGVVVLAGHDRGEQTFMAELASLLASDPDLHTLVIIAGGIFSLPTTTSFLEKRAHFYAVLPWNQAILGRLSPTHNQNTQLPYLALHIRGTDRATSAPTNNSIEGALKKRINSQELRSLFIAADSAASLNYWVKRTAALGYVPWSLPVRTLDRSSVIAGIDAMTDWISLGHAQSLIYSATSSYAHEAAVATGHYQACLALEAGVSRQSIRKLARVARNVVSYPSRHGWLRSQS</sequence>
<proteinExistence type="predicted"/>
<dbReference type="Gene3D" id="3.40.50.11350">
    <property type="match status" value="1"/>
</dbReference>
<accession>A0A6J6HZ32</accession>
<dbReference type="AlphaFoldDB" id="A0A6J6HZ32"/>
<dbReference type="EMBL" id="CAEZVB010000021">
    <property type="protein sequence ID" value="CAB4619331.1"/>
    <property type="molecule type" value="Genomic_DNA"/>
</dbReference>
<evidence type="ECO:0000313" key="1">
    <source>
        <dbReference type="EMBL" id="CAB4619331.1"/>
    </source>
</evidence>
<organism evidence="1">
    <name type="scientific">freshwater metagenome</name>
    <dbReference type="NCBI Taxonomy" id="449393"/>
    <lineage>
        <taxon>unclassified sequences</taxon>
        <taxon>metagenomes</taxon>
        <taxon>ecological metagenomes</taxon>
    </lineage>
</organism>